<feature type="compositionally biased region" description="Basic and acidic residues" evidence="1">
    <location>
        <begin position="597"/>
        <end position="627"/>
    </location>
</feature>
<feature type="region of interest" description="Disordered" evidence="1">
    <location>
        <begin position="153"/>
        <end position="205"/>
    </location>
</feature>
<keyword evidence="3" id="KW-1185">Reference proteome</keyword>
<feature type="region of interest" description="Disordered" evidence="1">
    <location>
        <begin position="370"/>
        <end position="466"/>
    </location>
</feature>
<evidence type="ECO:0000256" key="1">
    <source>
        <dbReference type="SAM" id="MobiDB-lite"/>
    </source>
</evidence>
<feature type="compositionally biased region" description="Acidic residues" evidence="1">
    <location>
        <begin position="577"/>
        <end position="586"/>
    </location>
</feature>
<evidence type="ECO:0000313" key="3">
    <source>
        <dbReference type="Proteomes" id="UP000800036"/>
    </source>
</evidence>
<proteinExistence type="predicted"/>
<dbReference type="OrthoDB" id="3439035at2759"/>
<feature type="compositionally biased region" description="Basic and acidic residues" evidence="1">
    <location>
        <begin position="257"/>
        <end position="269"/>
    </location>
</feature>
<feature type="region of interest" description="Disordered" evidence="1">
    <location>
        <begin position="107"/>
        <end position="138"/>
    </location>
</feature>
<dbReference type="AlphaFoldDB" id="A0A6A5VPV6"/>
<feature type="compositionally biased region" description="Basic and acidic residues" evidence="1">
    <location>
        <begin position="425"/>
        <end position="439"/>
    </location>
</feature>
<reference evidence="2" key="1">
    <citation type="journal article" date="2020" name="Stud. Mycol.">
        <title>101 Dothideomycetes genomes: a test case for predicting lifestyles and emergence of pathogens.</title>
        <authorList>
            <person name="Haridas S."/>
            <person name="Albert R."/>
            <person name="Binder M."/>
            <person name="Bloem J."/>
            <person name="Labutti K."/>
            <person name="Salamov A."/>
            <person name="Andreopoulos B."/>
            <person name="Baker S."/>
            <person name="Barry K."/>
            <person name="Bills G."/>
            <person name="Bluhm B."/>
            <person name="Cannon C."/>
            <person name="Castanera R."/>
            <person name="Culley D."/>
            <person name="Daum C."/>
            <person name="Ezra D."/>
            <person name="Gonzalez J."/>
            <person name="Henrissat B."/>
            <person name="Kuo A."/>
            <person name="Liang C."/>
            <person name="Lipzen A."/>
            <person name="Lutzoni F."/>
            <person name="Magnuson J."/>
            <person name="Mondo S."/>
            <person name="Nolan M."/>
            <person name="Ohm R."/>
            <person name="Pangilinan J."/>
            <person name="Park H.-J."/>
            <person name="Ramirez L."/>
            <person name="Alfaro M."/>
            <person name="Sun H."/>
            <person name="Tritt A."/>
            <person name="Yoshinaga Y."/>
            <person name="Zwiers L.-H."/>
            <person name="Turgeon B."/>
            <person name="Goodwin S."/>
            <person name="Spatafora J."/>
            <person name="Crous P."/>
            <person name="Grigoriev I."/>
        </authorList>
    </citation>
    <scope>NUCLEOTIDE SEQUENCE</scope>
    <source>
        <strain evidence="2">CBS 107.79</strain>
    </source>
</reference>
<feature type="compositionally biased region" description="Polar residues" evidence="1">
    <location>
        <begin position="440"/>
        <end position="449"/>
    </location>
</feature>
<protein>
    <submittedName>
        <fullName evidence="2">Uncharacterized protein</fullName>
    </submittedName>
</protein>
<dbReference type="EMBL" id="ML976660">
    <property type="protein sequence ID" value="KAF1978579.1"/>
    <property type="molecule type" value="Genomic_DNA"/>
</dbReference>
<feature type="compositionally biased region" description="Polar residues" evidence="1">
    <location>
        <begin position="273"/>
        <end position="297"/>
    </location>
</feature>
<feature type="region of interest" description="Disordered" evidence="1">
    <location>
        <begin position="246"/>
        <end position="298"/>
    </location>
</feature>
<gene>
    <name evidence="2" type="ORF">BU23DRAFT_549999</name>
</gene>
<feature type="compositionally biased region" description="Polar residues" evidence="1">
    <location>
        <begin position="483"/>
        <end position="492"/>
    </location>
</feature>
<name>A0A6A5VPV6_9PLEO</name>
<accession>A0A6A5VPV6</accession>
<feature type="compositionally biased region" description="Basic and acidic residues" evidence="1">
    <location>
        <begin position="153"/>
        <end position="187"/>
    </location>
</feature>
<feature type="compositionally biased region" description="Polar residues" evidence="1">
    <location>
        <begin position="384"/>
        <end position="415"/>
    </location>
</feature>
<evidence type="ECO:0000313" key="2">
    <source>
        <dbReference type="EMBL" id="KAF1978579.1"/>
    </source>
</evidence>
<feature type="region of interest" description="Disordered" evidence="1">
    <location>
        <begin position="1"/>
        <end position="36"/>
    </location>
</feature>
<organism evidence="2 3">
    <name type="scientific">Bimuria novae-zelandiae CBS 107.79</name>
    <dbReference type="NCBI Taxonomy" id="1447943"/>
    <lineage>
        <taxon>Eukaryota</taxon>
        <taxon>Fungi</taxon>
        <taxon>Dikarya</taxon>
        <taxon>Ascomycota</taxon>
        <taxon>Pezizomycotina</taxon>
        <taxon>Dothideomycetes</taxon>
        <taxon>Pleosporomycetidae</taxon>
        <taxon>Pleosporales</taxon>
        <taxon>Massarineae</taxon>
        <taxon>Didymosphaeriaceae</taxon>
        <taxon>Bimuria</taxon>
    </lineage>
</organism>
<feature type="compositionally biased region" description="Low complexity" evidence="1">
    <location>
        <begin position="507"/>
        <end position="517"/>
    </location>
</feature>
<feature type="region of interest" description="Disordered" evidence="1">
    <location>
        <begin position="575"/>
        <end position="627"/>
    </location>
</feature>
<feature type="compositionally biased region" description="Polar residues" evidence="1">
    <location>
        <begin position="193"/>
        <end position="205"/>
    </location>
</feature>
<feature type="compositionally biased region" description="Low complexity" evidence="1">
    <location>
        <begin position="122"/>
        <end position="132"/>
    </location>
</feature>
<dbReference type="Proteomes" id="UP000800036">
    <property type="component" value="Unassembled WGS sequence"/>
</dbReference>
<sequence length="825" mass="92232">MRTRRSIEPPLSPKPISASYDFDSRRTHEPPAMSYPVQVETRNTDDTVSLTSLESGADEFDRRMIQTARDERGVNDARTPRIQAFSKARIHPRVGVTLENLERHNAKTNAAPGPNAHVKFNSPPSSSGSTRSDLALNVPSGWGRKARVKRDWMRTITAEDREHTADRTTPDPDETPRRDADEPRQSIEDSPLSHKSSLHGTPASQRRLSIDDWSFDMNEASLIASTPYRPRNTVLDDIRQREIESLKEQGVATSQLDRIRERSPEEMRRSRPASTKSANEQTTGTAPEPESPTQDLSNLRLHKRTNSWQAMGKAPAVMAQGTENSPIVMYKKSSETIGVVDSRLLANQATPARRPPNRRDDSHDLLRRLARASSTPSPGRIETSRPQTAPTKQIGSSSQTAVTETSHPVPSTRETSGAIGANEIAADRRNTGEEQHQPDQKSSNVQTPNDIEATPKPAERSMLNPKTPRVMGAWVDTIIETPGPSNLQRPSETSQSSTSPRKRSPRKQLAQESQLAQQEKEQEQVPPKVSKLDLPRSVLDAIVEEARAGGHRRPTDYGDSTINSLEELIAPMAEASESGDPDEDTIGVDVPTAAPRNEAERRRQEELSHIRQMDQKLRSTRTSLRDTSRGIRRVEEQMERDLSHDATDVAERSPDSARIVYRDYKCPCVEDGHAQSSLTNSLKRLFYDARLKPTRRGWGLTWLSIALLTLLTWFVLENICCEIWGHHTYASSYTGYGVVWGAPEYPYVLPTMTYRAFVRPWWRPLYALLSWMWRVSGGGSEDAAPMTARTTATRIAERILLRGQAGAEFEEEASVLGMAGDEVLR</sequence>
<feature type="region of interest" description="Disordered" evidence="1">
    <location>
        <begin position="480"/>
        <end position="532"/>
    </location>
</feature>